<keyword evidence="2 5" id="KW-0547">Nucleotide-binding</keyword>
<dbReference type="SUPFAM" id="SSF47895">
    <property type="entry name" value="Transducin (alpha subunit), insertion domain"/>
    <property type="match status" value="1"/>
</dbReference>
<dbReference type="InterPro" id="IPR027417">
    <property type="entry name" value="P-loop_NTPase"/>
</dbReference>
<reference evidence="8" key="1">
    <citation type="submission" date="2023-03" db="EMBL/GenBank/DDBJ databases">
        <title>Massive genome expansion in bonnet fungi (Mycena s.s.) driven by repeated elements and novel gene families across ecological guilds.</title>
        <authorList>
            <consortium name="Lawrence Berkeley National Laboratory"/>
            <person name="Harder C.B."/>
            <person name="Miyauchi S."/>
            <person name="Viragh M."/>
            <person name="Kuo A."/>
            <person name="Thoen E."/>
            <person name="Andreopoulos B."/>
            <person name="Lu D."/>
            <person name="Skrede I."/>
            <person name="Drula E."/>
            <person name="Henrissat B."/>
            <person name="Morin E."/>
            <person name="Kohler A."/>
            <person name="Barry K."/>
            <person name="LaButti K."/>
            <person name="Morin E."/>
            <person name="Salamov A."/>
            <person name="Lipzen A."/>
            <person name="Mereny Z."/>
            <person name="Hegedus B."/>
            <person name="Baldrian P."/>
            <person name="Stursova M."/>
            <person name="Weitz H."/>
            <person name="Taylor A."/>
            <person name="Grigoriev I.V."/>
            <person name="Nagy L.G."/>
            <person name="Martin F."/>
            <person name="Kauserud H."/>
        </authorList>
    </citation>
    <scope>NUCLEOTIDE SEQUENCE</scope>
    <source>
        <strain evidence="8">CBHHK002</strain>
    </source>
</reference>
<organism evidence="8 9">
    <name type="scientific">Mycena albidolilacea</name>
    <dbReference type="NCBI Taxonomy" id="1033008"/>
    <lineage>
        <taxon>Eukaryota</taxon>
        <taxon>Fungi</taxon>
        <taxon>Dikarya</taxon>
        <taxon>Basidiomycota</taxon>
        <taxon>Agaricomycotina</taxon>
        <taxon>Agaricomycetes</taxon>
        <taxon>Agaricomycetidae</taxon>
        <taxon>Agaricales</taxon>
        <taxon>Marasmiineae</taxon>
        <taxon>Mycenaceae</taxon>
        <taxon>Mycena</taxon>
    </lineage>
</organism>
<dbReference type="GO" id="GO:0046872">
    <property type="term" value="F:metal ion binding"/>
    <property type="evidence" value="ECO:0007669"/>
    <property type="project" value="UniProtKB-KW"/>
</dbReference>
<name>A0AAD7AL58_9AGAR</name>
<evidence type="ECO:0000256" key="5">
    <source>
        <dbReference type="PIRSR" id="PIRSR601019-1"/>
    </source>
</evidence>
<protein>
    <submittedName>
        <fullName evidence="8">Guanine nucleotide binding protein, alpha subunit</fullName>
    </submittedName>
</protein>
<dbReference type="GO" id="GO:0005525">
    <property type="term" value="F:GTP binding"/>
    <property type="evidence" value="ECO:0007669"/>
    <property type="project" value="UniProtKB-KW"/>
</dbReference>
<dbReference type="Proteomes" id="UP001218218">
    <property type="component" value="Unassembled WGS sequence"/>
</dbReference>
<feature type="compositionally biased region" description="Low complexity" evidence="7">
    <location>
        <begin position="242"/>
        <end position="260"/>
    </location>
</feature>
<keyword evidence="3 5" id="KW-0342">GTP-binding</keyword>
<dbReference type="GO" id="GO:0005834">
    <property type="term" value="C:heterotrimeric G-protein complex"/>
    <property type="evidence" value="ECO:0007669"/>
    <property type="project" value="TreeGrafter"/>
</dbReference>
<dbReference type="PROSITE" id="PS51882">
    <property type="entry name" value="G_ALPHA"/>
    <property type="match status" value="1"/>
</dbReference>
<evidence type="ECO:0000256" key="3">
    <source>
        <dbReference type="ARBA" id="ARBA00023134"/>
    </source>
</evidence>
<dbReference type="Gene3D" id="3.40.50.300">
    <property type="entry name" value="P-loop containing nucleotide triphosphate hydrolases"/>
    <property type="match status" value="2"/>
</dbReference>
<evidence type="ECO:0000256" key="2">
    <source>
        <dbReference type="ARBA" id="ARBA00022741"/>
    </source>
</evidence>
<feature type="region of interest" description="Disordered" evidence="7">
    <location>
        <begin position="218"/>
        <end position="264"/>
    </location>
</feature>
<dbReference type="GO" id="GO:0001664">
    <property type="term" value="F:G protein-coupled receptor binding"/>
    <property type="evidence" value="ECO:0007669"/>
    <property type="project" value="TreeGrafter"/>
</dbReference>
<evidence type="ECO:0000313" key="8">
    <source>
        <dbReference type="EMBL" id="KAJ7361398.1"/>
    </source>
</evidence>
<keyword evidence="6" id="KW-0460">Magnesium</keyword>
<dbReference type="PANTHER" id="PTHR10218">
    <property type="entry name" value="GTP-BINDING PROTEIN ALPHA SUBUNIT"/>
    <property type="match status" value="1"/>
</dbReference>
<keyword evidence="1 6" id="KW-0479">Metal-binding</keyword>
<gene>
    <name evidence="8" type="ORF">DFH08DRAFT_684274</name>
</gene>
<dbReference type="AlphaFoldDB" id="A0AAD7AL58"/>
<dbReference type="GO" id="GO:0003924">
    <property type="term" value="F:GTPase activity"/>
    <property type="evidence" value="ECO:0007669"/>
    <property type="project" value="InterPro"/>
</dbReference>
<dbReference type="EMBL" id="JARIHO010000005">
    <property type="protein sequence ID" value="KAJ7361398.1"/>
    <property type="molecule type" value="Genomic_DNA"/>
</dbReference>
<feature type="binding site" evidence="5">
    <location>
        <begin position="463"/>
        <end position="466"/>
    </location>
    <ligand>
        <name>GTP</name>
        <dbReference type="ChEBI" id="CHEBI:37565"/>
    </ligand>
</feature>
<dbReference type="Pfam" id="PF00503">
    <property type="entry name" value="G-alpha"/>
    <property type="match status" value="1"/>
</dbReference>
<dbReference type="SMART" id="SM00275">
    <property type="entry name" value="G_alpha"/>
    <property type="match status" value="1"/>
</dbReference>
<dbReference type="GO" id="GO:0005737">
    <property type="term" value="C:cytoplasm"/>
    <property type="evidence" value="ECO:0007669"/>
    <property type="project" value="TreeGrafter"/>
</dbReference>
<evidence type="ECO:0000256" key="1">
    <source>
        <dbReference type="ARBA" id="ARBA00022723"/>
    </source>
</evidence>
<dbReference type="PANTHER" id="PTHR10218:SF360">
    <property type="entry name" value="GUANINE NUCLEOTIDE-BINDING PROTEIN SUBUNIT ALPHA HOMOLOG"/>
    <property type="match status" value="1"/>
</dbReference>
<comment type="caution">
    <text evidence="8">The sequence shown here is derived from an EMBL/GenBank/DDBJ whole genome shotgun (WGS) entry which is preliminary data.</text>
</comment>
<dbReference type="FunFam" id="3.40.50.300:FF:000692">
    <property type="entry name" value="Guanine nucleotide-binding protein subunit alpha"/>
    <property type="match status" value="1"/>
</dbReference>
<dbReference type="InterPro" id="IPR001019">
    <property type="entry name" value="Gprotein_alpha_su"/>
</dbReference>
<proteinExistence type="predicted"/>
<evidence type="ECO:0000256" key="7">
    <source>
        <dbReference type="SAM" id="MobiDB-lite"/>
    </source>
</evidence>
<feature type="binding site" evidence="5">
    <location>
        <begin position="364"/>
        <end position="370"/>
    </location>
    <ligand>
        <name>GTP</name>
        <dbReference type="ChEBI" id="CHEBI:37565"/>
    </ligand>
</feature>
<evidence type="ECO:0000313" key="9">
    <source>
        <dbReference type="Proteomes" id="UP001218218"/>
    </source>
</evidence>
<dbReference type="GO" id="GO:0031683">
    <property type="term" value="F:G-protein beta/gamma-subunit complex binding"/>
    <property type="evidence" value="ECO:0007669"/>
    <property type="project" value="InterPro"/>
</dbReference>
<accession>A0AAD7AL58</accession>
<keyword evidence="9" id="KW-1185">Reference proteome</keyword>
<evidence type="ECO:0000256" key="6">
    <source>
        <dbReference type="PIRSR" id="PIRSR601019-2"/>
    </source>
</evidence>
<dbReference type="PRINTS" id="PR00318">
    <property type="entry name" value="GPROTEINA"/>
</dbReference>
<sequence>MAKGKQPQLAVRRRSLSDPLAAALLPPPNETLDERESRLKAATDAKLISDGIDEMIRHERNHRKKSRAEVQVLLLGQSESGKSTCLKQFQLLHNTAAFHAERIAWRAVIYLNLVRSVRRILDALQPEPEVEEHEDTDPLAYSLEPASVIISSSGRPPSAISGTKVPNYDVYRRRLQPLMQLEDRLIRLLSSPEEDEATHFGPWEQFAPQPYTMYTNQGQLGRPAPTILIPPTKHSSTPSPLNGAASSSNSTSSPTSSVGSNKAREVAVHTSTNWKKAFSLGGSKSKSPKSPMSGEIEGWWEDPEDPVHTLHACAPYMQEMWRDKNVRQRLREKRLRLEESSGFYLDEIPRITAKKYIPTDADVLKARLKTMGVVEHTFSISSGSNRGVQWKIYDVGGARNQRQAWAPYFEDINAIIFLAPISAFDQVLAEDPVVNRVEDSLQLWQSVVSNKLLAKVNIVLFLNKCDLLQTKLDAGVRLNHYMISYGDRPNDYDSVSKYFRNKFGALHHAVTPNKERELYIHLTAVTDTRRTATIISNVRDIIIKGNLKTMKLV</sequence>
<evidence type="ECO:0000256" key="4">
    <source>
        <dbReference type="ARBA" id="ARBA00023224"/>
    </source>
</evidence>
<keyword evidence="4" id="KW-0807">Transducer</keyword>
<dbReference type="GO" id="GO:0007188">
    <property type="term" value="P:adenylate cyclase-modulating G protein-coupled receptor signaling pathway"/>
    <property type="evidence" value="ECO:0007669"/>
    <property type="project" value="TreeGrafter"/>
</dbReference>
<dbReference type="SUPFAM" id="SSF52540">
    <property type="entry name" value="P-loop containing nucleoside triphosphate hydrolases"/>
    <property type="match status" value="1"/>
</dbReference>
<dbReference type="InterPro" id="IPR011025">
    <property type="entry name" value="GproteinA_insert"/>
</dbReference>
<dbReference type="CDD" id="cd00066">
    <property type="entry name" value="G-alpha"/>
    <property type="match status" value="1"/>
</dbReference>
<feature type="binding site" evidence="6">
    <location>
        <position position="370"/>
    </location>
    <ligand>
        <name>Mg(2+)</name>
        <dbReference type="ChEBI" id="CHEBI:18420"/>
    </ligand>
</feature>